<dbReference type="PROSITE" id="PS50296">
    <property type="entry name" value="SUI1"/>
    <property type="match status" value="1"/>
</dbReference>
<dbReference type="InterPro" id="IPR057429">
    <property type="entry name" value="WH_eIF2D"/>
</dbReference>
<evidence type="ECO:0000259" key="2">
    <source>
        <dbReference type="PROSITE" id="PS50296"/>
    </source>
</evidence>
<dbReference type="EMBL" id="LR726513">
    <property type="protein sequence ID" value="VWO97766.1"/>
    <property type="molecule type" value="Genomic_DNA"/>
</dbReference>
<dbReference type="Pfam" id="PF01253">
    <property type="entry name" value="SUI1"/>
    <property type="match status" value="1"/>
</dbReference>
<organism evidence="3">
    <name type="scientific">Ganoderma boninense</name>
    <dbReference type="NCBI Taxonomy" id="34458"/>
    <lineage>
        <taxon>Eukaryota</taxon>
        <taxon>Fungi</taxon>
        <taxon>Dikarya</taxon>
        <taxon>Basidiomycota</taxon>
        <taxon>Agaricomycotina</taxon>
        <taxon>Agaricomycetes</taxon>
        <taxon>Polyporales</taxon>
        <taxon>Polyporaceae</taxon>
        <taxon>Ganoderma</taxon>
    </lineage>
</organism>
<protein>
    <submittedName>
        <fullName evidence="3">N/A</fullName>
    </submittedName>
</protein>
<dbReference type="GO" id="GO:0003743">
    <property type="term" value="F:translation initiation factor activity"/>
    <property type="evidence" value="ECO:0007669"/>
    <property type="project" value="InterPro"/>
</dbReference>
<dbReference type="PANTHER" id="PTHR12217">
    <property type="entry name" value="EUKARYOTIC TRANSLATION INITIATION FACTOR 2D"/>
    <property type="match status" value="1"/>
</dbReference>
<feature type="domain" description="SUI1" evidence="2">
    <location>
        <begin position="399"/>
        <end position="472"/>
    </location>
</feature>
<name>A0A5K1JY19_9APHY</name>
<reference evidence="3" key="1">
    <citation type="submission" date="2019-10" db="EMBL/GenBank/DDBJ databases">
        <authorList>
            <person name="Nor Muhammad N."/>
        </authorList>
    </citation>
    <scope>NUCLEOTIDE SEQUENCE</scope>
</reference>
<dbReference type="Gene3D" id="3.10.400.20">
    <property type="match status" value="1"/>
</dbReference>
<dbReference type="SUPFAM" id="SSF55159">
    <property type="entry name" value="eIF1-like"/>
    <property type="match status" value="1"/>
</dbReference>
<dbReference type="Gene3D" id="3.30.780.10">
    <property type="entry name" value="SUI1-like domain"/>
    <property type="match status" value="1"/>
</dbReference>
<dbReference type="GO" id="GO:0001731">
    <property type="term" value="P:formation of translation preinitiation complex"/>
    <property type="evidence" value="ECO:0007669"/>
    <property type="project" value="InterPro"/>
</dbReference>
<dbReference type="InterPro" id="IPR001950">
    <property type="entry name" value="SUI1"/>
</dbReference>
<gene>
    <name evidence="3" type="primary">D0KML5</name>
</gene>
<dbReference type="Pfam" id="PF25304">
    <property type="entry name" value="WHD_eIF2D"/>
    <property type="match status" value="1"/>
</dbReference>
<dbReference type="InterPro" id="IPR036877">
    <property type="entry name" value="SUI1_dom_sf"/>
</dbReference>
<evidence type="ECO:0000256" key="1">
    <source>
        <dbReference type="SAM" id="MobiDB-lite"/>
    </source>
</evidence>
<accession>A0A5K1JY19</accession>
<sequence length="490" mass="53046">MAYILPKKVIQHSSALIPDQIVSVTQYHNGAIGPPLAVGRMAVSSDTLRSAEAVDAKGKAVYILHAWKDALWEMGPSKKTDPPAPMEIKSSETETTVGDDAAPSDNSTAAGAAVSPSPSNDATPAQVEAQVDSEAQASTEETAEKKTAALTPEDVSECLRLAIIHAIGTTLAAAPPSTFPMPASTFWSSYVLPARPAAALGQNGLADANLIDVKHSTHKNVKSFLKACAKEGLVKLKETKGDVVVTAIYPQHSAVLARRPHRTIADLEAKTKKAEQREQKEKEAEEKRKGEIHVVELWKPFGTTVPFFVASEKDIAKIKDIVNGYIASRSLVNANDQQYINVGSDEFLAGAVAAKGEDWPEFLKRDEVLKRVRANMQTWHVISVEGRDVVRKKGELKPISVVIKVRQGRKACTLITGYETFGLQADELAEELRKSCASSTSVSPMQGKPNSLEVMVQGKQFKAVTDLLIARGVPKQWIETADQTQTKKKK</sequence>
<dbReference type="InterPro" id="IPR039757">
    <property type="entry name" value="EIF2D"/>
</dbReference>
<dbReference type="FunFam" id="3.30.780.10:FF:000008">
    <property type="entry name" value="eukaryotic translation initiation factor 2D"/>
    <property type="match status" value="1"/>
</dbReference>
<dbReference type="CDD" id="cd11608">
    <property type="entry name" value="eIF2D_C"/>
    <property type="match status" value="1"/>
</dbReference>
<dbReference type="AlphaFoldDB" id="A0A5K1JY19"/>
<dbReference type="InterPro" id="IPR039759">
    <property type="entry name" value="eIF2D_SUI1"/>
</dbReference>
<proteinExistence type="predicted"/>
<feature type="region of interest" description="Disordered" evidence="1">
    <location>
        <begin position="74"/>
        <end position="149"/>
    </location>
</feature>
<dbReference type="PANTHER" id="PTHR12217:SF4">
    <property type="entry name" value="EUKARYOTIC TRANSLATION INITIATION FACTOR 2D"/>
    <property type="match status" value="1"/>
</dbReference>
<evidence type="ECO:0000313" key="3">
    <source>
        <dbReference type="EMBL" id="VWO97766.1"/>
    </source>
</evidence>